<feature type="domain" description="C2H2-type" evidence="3">
    <location>
        <begin position="600"/>
        <end position="625"/>
    </location>
</feature>
<dbReference type="EMBL" id="MU858134">
    <property type="protein sequence ID" value="KAK4212088.1"/>
    <property type="molecule type" value="Genomic_DNA"/>
</dbReference>
<keyword evidence="1" id="KW-0863">Zinc-finger</keyword>
<dbReference type="Gene3D" id="3.30.160.60">
    <property type="entry name" value="Classic Zinc Finger"/>
    <property type="match status" value="2"/>
</dbReference>
<feature type="region of interest" description="Disordered" evidence="2">
    <location>
        <begin position="308"/>
        <end position="338"/>
    </location>
</feature>
<dbReference type="PANTHER" id="PTHR35391">
    <property type="entry name" value="C2H2-TYPE DOMAIN-CONTAINING PROTEIN-RELATED"/>
    <property type="match status" value="1"/>
</dbReference>
<accession>A0AAN6Y3N9</accession>
<dbReference type="InterPro" id="IPR013087">
    <property type="entry name" value="Znf_C2H2_type"/>
</dbReference>
<dbReference type="PANTHER" id="PTHR35391:SF3">
    <property type="entry name" value="FINGER DOMAIN PROTEIN, PUTATIVE (AFU_ORTHOLOGUE AFUA_8G04300)-RELATED"/>
    <property type="match status" value="1"/>
</dbReference>
<protein>
    <recommendedName>
        <fullName evidence="3">C2H2-type domain-containing protein</fullName>
    </recommendedName>
</protein>
<dbReference type="InterPro" id="IPR036236">
    <property type="entry name" value="Znf_C2H2_sf"/>
</dbReference>
<proteinExistence type="predicted"/>
<feature type="compositionally biased region" description="Basic and acidic residues" evidence="2">
    <location>
        <begin position="489"/>
        <end position="499"/>
    </location>
</feature>
<dbReference type="Proteomes" id="UP001301769">
    <property type="component" value="Unassembled WGS sequence"/>
</dbReference>
<dbReference type="SUPFAM" id="SSF57667">
    <property type="entry name" value="beta-beta-alpha zinc fingers"/>
    <property type="match status" value="1"/>
</dbReference>
<feature type="region of interest" description="Disordered" evidence="2">
    <location>
        <begin position="109"/>
        <end position="132"/>
    </location>
</feature>
<feature type="compositionally biased region" description="Acidic residues" evidence="2">
    <location>
        <begin position="457"/>
        <end position="470"/>
    </location>
</feature>
<dbReference type="SMART" id="SM00355">
    <property type="entry name" value="ZnF_C2H2"/>
    <property type="match status" value="6"/>
</dbReference>
<feature type="region of interest" description="Disordered" evidence="2">
    <location>
        <begin position="749"/>
        <end position="778"/>
    </location>
</feature>
<keyword evidence="1" id="KW-0862">Zinc</keyword>
<name>A0AAN6Y3N9_9PEZI</name>
<evidence type="ECO:0000259" key="3">
    <source>
        <dbReference type="PROSITE" id="PS50157"/>
    </source>
</evidence>
<feature type="domain" description="C2H2-type" evidence="3">
    <location>
        <begin position="574"/>
        <end position="601"/>
    </location>
</feature>
<dbReference type="AlphaFoldDB" id="A0AAN6Y3N9"/>
<keyword evidence="1" id="KW-0479">Metal-binding</keyword>
<gene>
    <name evidence="4" type="ORF">QBC37DRAFT_288729</name>
</gene>
<feature type="compositionally biased region" description="Polar residues" evidence="2">
    <location>
        <begin position="503"/>
        <end position="515"/>
    </location>
</feature>
<evidence type="ECO:0000256" key="2">
    <source>
        <dbReference type="SAM" id="MobiDB-lite"/>
    </source>
</evidence>
<dbReference type="PROSITE" id="PS50157">
    <property type="entry name" value="ZINC_FINGER_C2H2_2"/>
    <property type="match status" value="2"/>
</dbReference>
<sequence>MVQDSTHHQPENPIARFIQEESSWDPLGGRQHGLPLNLGQLPEYNIYRNTTAPSEVDTIGPATIISDSAYGSMPRQSVGIPSVYGDMDQCAETQSLIQGVSDFQFHQGLSPDAIPPRENGTERKPWSQHGAAANSDTTELVCPFCKAAVKTKSELKKHEQRHSKPHRCDIENCPRNGDGFSTLNDLARHKQTVHKIGGLKYRCHLGQCANKKKDWPRADNFKQHLSRVHGQTSQIDLEQFKATYVPRLVWLVKANVFNSPQETVNQPFSVVSETTLPQPTVETHTSSGTVSHWGQTLALNNAMNSTAVPAPTQLGNHVPLSDGPPSIDGSTLGGDVDESQYADQIPFDGMGLVGKLEHTMSSYEDTRQRLPDMNASRGQTMDSAQPCINPDILNHMGLRGSFPGDQSVPKNIPSQILELEPEGQATLGQIERESGRQTDEHGLPGSSHQVMEDFDQDAAADQEDSYDTDSENSGASDRAELSPSPQASSEHDGLPKAEPEAPNSDTRPTTGSPESMNLDEMDASALVEDLVKKQVLDSILQQLGYRMVKEAEFKDQNKESTSSESQTSVVSGRHSCDACTKSFSRACELRKHQKRHDKPYACTYEGCDKRFGSKNDWKRHENSQHFQLECWRCNEKAKDSVDGLCGKVCHRRETFTNHLEKDHGLDQKAIEARWTTCRVGRNCETRFWCGFCKAVVELEGRNGLAWTERFNHIDDHFNGKNGKVKADISEWKDVESESCETFELLQPARPQASRGRVMSPDQSRKRRRSRSDDGASNYRRKKFRAEDGEVFWSCCDCNSEWSPTTYTVCMDCRHDRCSDCGTAAHKITENATAMA</sequence>
<reference evidence="4" key="1">
    <citation type="journal article" date="2023" name="Mol. Phylogenet. Evol.">
        <title>Genome-scale phylogeny and comparative genomics of the fungal order Sordariales.</title>
        <authorList>
            <person name="Hensen N."/>
            <person name="Bonometti L."/>
            <person name="Westerberg I."/>
            <person name="Brannstrom I.O."/>
            <person name="Guillou S."/>
            <person name="Cros-Aarteil S."/>
            <person name="Calhoun S."/>
            <person name="Haridas S."/>
            <person name="Kuo A."/>
            <person name="Mondo S."/>
            <person name="Pangilinan J."/>
            <person name="Riley R."/>
            <person name="LaButti K."/>
            <person name="Andreopoulos B."/>
            <person name="Lipzen A."/>
            <person name="Chen C."/>
            <person name="Yan M."/>
            <person name="Daum C."/>
            <person name="Ng V."/>
            <person name="Clum A."/>
            <person name="Steindorff A."/>
            <person name="Ohm R.A."/>
            <person name="Martin F."/>
            <person name="Silar P."/>
            <person name="Natvig D.O."/>
            <person name="Lalanne C."/>
            <person name="Gautier V."/>
            <person name="Ament-Velasquez S.L."/>
            <person name="Kruys A."/>
            <person name="Hutchinson M.I."/>
            <person name="Powell A.J."/>
            <person name="Barry K."/>
            <person name="Miller A.N."/>
            <person name="Grigoriev I.V."/>
            <person name="Debuchy R."/>
            <person name="Gladieux P."/>
            <person name="Hiltunen Thoren M."/>
            <person name="Johannesson H."/>
        </authorList>
    </citation>
    <scope>NUCLEOTIDE SEQUENCE</scope>
    <source>
        <strain evidence="4">PSN293</strain>
    </source>
</reference>
<feature type="region of interest" description="Disordered" evidence="2">
    <location>
        <begin position="457"/>
        <end position="517"/>
    </location>
</feature>
<organism evidence="4 5">
    <name type="scientific">Rhypophila decipiens</name>
    <dbReference type="NCBI Taxonomy" id="261697"/>
    <lineage>
        <taxon>Eukaryota</taxon>
        <taxon>Fungi</taxon>
        <taxon>Dikarya</taxon>
        <taxon>Ascomycota</taxon>
        <taxon>Pezizomycotina</taxon>
        <taxon>Sordariomycetes</taxon>
        <taxon>Sordariomycetidae</taxon>
        <taxon>Sordariales</taxon>
        <taxon>Naviculisporaceae</taxon>
        <taxon>Rhypophila</taxon>
    </lineage>
</organism>
<evidence type="ECO:0000313" key="5">
    <source>
        <dbReference type="Proteomes" id="UP001301769"/>
    </source>
</evidence>
<evidence type="ECO:0000313" key="4">
    <source>
        <dbReference type="EMBL" id="KAK4212088.1"/>
    </source>
</evidence>
<comment type="caution">
    <text evidence="4">The sequence shown here is derived from an EMBL/GenBank/DDBJ whole genome shotgun (WGS) entry which is preliminary data.</text>
</comment>
<keyword evidence="5" id="KW-1185">Reference proteome</keyword>
<dbReference type="PROSITE" id="PS00028">
    <property type="entry name" value="ZINC_FINGER_C2H2_1"/>
    <property type="match status" value="3"/>
</dbReference>
<dbReference type="GO" id="GO:0008270">
    <property type="term" value="F:zinc ion binding"/>
    <property type="evidence" value="ECO:0007669"/>
    <property type="project" value="UniProtKB-KW"/>
</dbReference>
<evidence type="ECO:0000256" key="1">
    <source>
        <dbReference type="PROSITE-ProRule" id="PRU00042"/>
    </source>
</evidence>
<reference evidence="4" key="2">
    <citation type="submission" date="2023-05" db="EMBL/GenBank/DDBJ databases">
        <authorList>
            <consortium name="Lawrence Berkeley National Laboratory"/>
            <person name="Steindorff A."/>
            <person name="Hensen N."/>
            <person name="Bonometti L."/>
            <person name="Westerberg I."/>
            <person name="Brannstrom I.O."/>
            <person name="Guillou S."/>
            <person name="Cros-Aarteil S."/>
            <person name="Calhoun S."/>
            <person name="Haridas S."/>
            <person name="Kuo A."/>
            <person name="Mondo S."/>
            <person name="Pangilinan J."/>
            <person name="Riley R."/>
            <person name="Labutti K."/>
            <person name="Andreopoulos B."/>
            <person name="Lipzen A."/>
            <person name="Chen C."/>
            <person name="Yanf M."/>
            <person name="Daum C."/>
            <person name="Ng V."/>
            <person name="Clum A."/>
            <person name="Ohm R."/>
            <person name="Martin F."/>
            <person name="Silar P."/>
            <person name="Natvig D."/>
            <person name="Lalanne C."/>
            <person name="Gautier V."/>
            <person name="Ament-Velasquez S.L."/>
            <person name="Kruys A."/>
            <person name="Hutchinson M.I."/>
            <person name="Powell A.J."/>
            <person name="Barry K."/>
            <person name="Miller A.N."/>
            <person name="Grigoriev I.V."/>
            <person name="Debuchy R."/>
            <person name="Gladieux P."/>
            <person name="Thoren M.H."/>
            <person name="Johannesson H."/>
        </authorList>
    </citation>
    <scope>NUCLEOTIDE SEQUENCE</scope>
    <source>
        <strain evidence="4">PSN293</strain>
    </source>
</reference>